<dbReference type="InParanoid" id="A7AQY0"/>
<dbReference type="EMBL" id="AAXT01000002">
    <property type="protein sequence ID" value="EDO06949.1"/>
    <property type="molecule type" value="Genomic_DNA"/>
</dbReference>
<accession>A7AQY0</accession>
<organism evidence="5 6">
    <name type="scientific">Babesia bovis</name>
    <dbReference type="NCBI Taxonomy" id="5865"/>
    <lineage>
        <taxon>Eukaryota</taxon>
        <taxon>Sar</taxon>
        <taxon>Alveolata</taxon>
        <taxon>Apicomplexa</taxon>
        <taxon>Aconoidasida</taxon>
        <taxon>Piroplasmida</taxon>
        <taxon>Babesiidae</taxon>
        <taxon>Babesia</taxon>
    </lineage>
</organism>
<dbReference type="PROSITE" id="PS00936">
    <property type="entry name" value="RIBOSOMAL_L35"/>
    <property type="match status" value="1"/>
</dbReference>
<keyword evidence="2 4" id="KW-0689">Ribosomal protein</keyword>
<dbReference type="HAMAP" id="MF_00514">
    <property type="entry name" value="Ribosomal_bL35"/>
    <property type="match status" value="1"/>
</dbReference>
<dbReference type="VEuPathDB" id="PiroplasmaDB:BBOV_IV005880"/>
<evidence type="ECO:0000256" key="2">
    <source>
        <dbReference type="ARBA" id="ARBA00022980"/>
    </source>
</evidence>
<dbReference type="KEGG" id="bbo:BBOV_IV005880"/>
<dbReference type="InterPro" id="IPR037229">
    <property type="entry name" value="Ribosomal_bL35_sf"/>
</dbReference>
<dbReference type="GeneID" id="5478751"/>
<dbReference type="Proteomes" id="UP000002173">
    <property type="component" value="Unassembled WGS sequence"/>
</dbReference>
<evidence type="ECO:0000313" key="5">
    <source>
        <dbReference type="EMBL" id="EDO06949.1"/>
    </source>
</evidence>
<dbReference type="Pfam" id="PF01632">
    <property type="entry name" value="Ribosomal_L35p"/>
    <property type="match status" value="1"/>
</dbReference>
<reference evidence="6" key="3">
    <citation type="journal article" date="2021" name="Int. J. Parasitol.">
        <title>Comparative analysis of gene expression between Babesia bovis blood stages and kinetes allowed by improved genome annotation.</title>
        <authorList>
            <person name="Ueti M.W."/>
            <person name="Johnson W.C."/>
            <person name="Kappmeyer L.S."/>
            <person name="Herndon D.R."/>
            <person name="Mousel M.R."/>
            <person name="Reif K.E."/>
            <person name="Taus N.S."/>
            <person name="Ifeonu O.O."/>
            <person name="Silva J.C."/>
            <person name="Suarez C.E."/>
            <person name="Brayton K.A."/>
        </authorList>
    </citation>
    <scope>NUCLEOTIDE SEQUENCE [LARGE SCALE GENOMIC DNA]</scope>
</reference>
<keyword evidence="3 4" id="KW-0687">Ribonucleoprotein</keyword>
<dbReference type="GO" id="GO:0006412">
    <property type="term" value="P:translation"/>
    <property type="evidence" value="ECO:0007669"/>
    <property type="project" value="InterPro"/>
</dbReference>
<comment type="similarity">
    <text evidence="1 4">Belongs to the bacterial ribosomal protein bL35 family.</text>
</comment>
<proteinExistence type="inferred from homology"/>
<evidence type="ECO:0000313" key="6">
    <source>
        <dbReference type="Proteomes" id="UP000002173"/>
    </source>
</evidence>
<dbReference type="InterPro" id="IPR001706">
    <property type="entry name" value="Ribosomal_bL35"/>
</dbReference>
<name>A7AQY0_BABBO</name>
<reference evidence="6" key="2">
    <citation type="journal article" date="2020" name="Data Brief">
        <title>Transcriptome dataset of Babesia bovis life stages within vertebrate and invertebrate hosts.</title>
        <authorList>
            <person name="Ueti M.W."/>
            <person name="Johnson W.C."/>
            <person name="Kappmeyer L.S."/>
            <person name="Herndon D.R."/>
            <person name="Mousel M.R."/>
            <person name="Reif K.E."/>
            <person name="Taus N.S."/>
            <person name="Ifeonu O.O."/>
            <person name="Silva J.C."/>
            <person name="Suarez C.E."/>
            <person name="Brayton K.A."/>
        </authorList>
    </citation>
    <scope>NUCLEOTIDE SEQUENCE [LARGE SCALE GENOMIC DNA]</scope>
</reference>
<evidence type="ECO:0000256" key="3">
    <source>
        <dbReference type="ARBA" id="ARBA00023274"/>
    </source>
</evidence>
<dbReference type="RefSeq" id="XP_001610517.1">
    <property type="nucleotide sequence ID" value="XM_001610467.1"/>
</dbReference>
<dbReference type="STRING" id="5865.A7AQY0"/>
<reference evidence="5 6" key="1">
    <citation type="journal article" date="2007" name="PLoS Pathog.">
        <title>Genome sequence of Babesia bovis and comparative analysis of apicomplexan hemoprotozoa.</title>
        <authorList>
            <person name="Brayton K.A."/>
            <person name="Lau A.O.T."/>
            <person name="Herndon D.R."/>
            <person name="Hannick L."/>
            <person name="Kappmeyer L.S."/>
            <person name="Berens S.J."/>
            <person name="Bidwell S.L."/>
            <person name="Brown W.C."/>
            <person name="Crabtree J."/>
            <person name="Fadrosh D."/>
            <person name="Feldblum T."/>
            <person name="Forberger H.A."/>
            <person name="Haas B.J."/>
            <person name="Howell J.M."/>
            <person name="Khouri H."/>
            <person name="Koo H."/>
            <person name="Mann D.J."/>
            <person name="Norimine J."/>
            <person name="Paulsen I.T."/>
            <person name="Radune D."/>
            <person name="Ren Q."/>
            <person name="Smith R.K. Jr."/>
            <person name="Suarez C.E."/>
            <person name="White O."/>
            <person name="Wortman J.R."/>
            <person name="Knowles D.P. Jr."/>
            <person name="McElwain T.F."/>
            <person name="Nene V.M."/>
        </authorList>
    </citation>
    <scope>NUCLEOTIDE SEQUENCE [LARGE SCALE GENOMIC DNA]</scope>
    <source>
        <strain evidence="5">T2Bo</strain>
    </source>
</reference>
<comment type="caution">
    <text evidence="5">The sequence shown here is derived from an EMBL/GenBank/DDBJ whole genome shotgun (WGS) entry which is preliminary data.</text>
</comment>
<dbReference type="SUPFAM" id="SSF143034">
    <property type="entry name" value="L35p-like"/>
    <property type="match status" value="1"/>
</dbReference>
<dbReference type="GO" id="GO:0003735">
    <property type="term" value="F:structural constituent of ribosome"/>
    <property type="evidence" value="ECO:0007669"/>
    <property type="project" value="InterPro"/>
</dbReference>
<dbReference type="PANTHER" id="PTHR33343">
    <property type="entry name" value="54S RIBOSOMAL PROTEIN BL35M"/>
    <property type="match status" value="1"/>
</dbReference>
<dbReference type="AlphaFoldDB" id="A7AQY0"/>
<dbReference type="PANTHER" id="PTHR33343:SF1">
    <property type="entry name" value="LARGE RIBOSOMAL SUBUNIT PROTEIN BL35M"/>
    <property type="match status" value="1"/>
</dbReference>
<dbReference type="InterPro" id="IPR018265">
    <property type="entry name" value="Ribosomal_bL35_CS"/>
</dbReference>
<sequence length="140" mass="16123">MRSLFIFWTVSIFAYEDYRATSVAAIRVNDGSIIHTKQAFIGISTTFPVVYRLHIAPLFARRAHKLKLTAGGKFRIKPKTNKAVSKRFKITATGKLIYKRAGKSHLQRKKTHGAKRRLKRSVQLKNPRLIRKILSVLHNR</sequence>
<protein>
    <recommendedName>
        <fullName evidence="4">50S ribosomal protein L35</fullName>
    </recommendedName>
</protein>
<evidence type="ECO:0000256" key="1">
    <source>
        <dbReference type="ARBA" id="ARBA00006598"/>
    </source>
</evidence>
<keyword evidence="6" id="KW-1185">Reference proteome</keyword>
<evidence type="ECO:0000256" key="4">
    <source>
        <dbReference type="RuleBase" id="RU000568"/>
    </source>
</evidence>
<dbReference type="Gene3D" id="4.10.410.60">
    <property type="match status" value="1"/>
</dbReference>
<dbReference type="GO" id="GO:0015934">
    <property type="term" value="C:large ribosomal subunit"/>
    <property type="evidence" value="ECO:0007669"/>
    <property type="project" value="TreeGrafter"/>
</dbReference>
<dbReference type="NCBIfam" id="TIGR00001">
    <property type="entry name" value="rpmI_bact"/>
    <property type="match status" value="1"/>
</dbReference>
<dbReference type="PRINTS" id="PR00064">
    <property type="entry name" value="RIBOSOMALL35"/>
</dbReference>
<dbReference type="InterPro" id="IPR021137">
    <property type="entry name" value="Ribosomal_bL35-like"/>
</dbReference>
<dbReference type="eggNOG" id="ENOG502SY67">
    <property type="taxonomic scope" value="Eukaryota"/>
</dbReference>
<gene>
    <name evidence="5" type="ORF">BBOV_IV005880</name>
</gene>